<sequence>MTIPSRLGLAILLILGMCVGATLAAGEASPGYYASQKVVYHNDGAPPDNGAYFKRLLGNIRNHVEALGREKVEIRVVDHGDGLVLFQMAKDDRDLAGRIDALKAMGVRFLIWNNTLTERKIDWHGLYGVEEDDIVPSGVAELARLQGMGFTYIHP</sequence>
<comment type="caution">
    <text evidence="2">The sequence shown here is derived from an EMBL/GenBank/DDBJ whole genome shotgun (WGS) entry which is preliminary data.</text>
</comment>
<organism evidence="2 3">
    <name type="scientific">Methylorubrum extorquens</name>
    <name type="common">Methylobacterium dichloromethanicum</name>
    <name type="synonym">Methylobacterium extorquens</name>
    <dbReference type="NCBI Taxonomy" id="408"/>
    <lineage>
        <taxon>Bacteria</taxon>
        <taxon>Pseudomonadati</taxon>
        <taxon>Pseudomonadota</taxon>
        <taxon>Alphaproteobacteria</taxon>
        <taxon>Hyphomicrobiales</taxon>
        <taxon>Methylobacteriaceae</taxon>
        <taxon>Methylorubrum</taxon>
    </lineage>
</organism>
<dbReference type="EMBL" id="MNAO01000005">
    <property type="protein sequence ID" value="OHV18173.1"/>
    <property type="molecule type" value="Genomic_DNA"/>
</dbReference>
<dbReference type="InterPro" id="IPR003787">
    <property type="entry name" value="Sulphur_relay_DsrE/F-like"/>
</dbReference>
<gene>
    <name evidence="2" type="ORF">BK022_01095</name>
</gene>
<dbReference type="Pfam" id="PF02635">
    <property type="entry name" value="DsrE"/>
    <property type="match status" value="1"/>
</dbReference>
<dbReference type="AlphaFoldDB" id="A0A1S1P5F3"/>
<keyword evidence="1" id="KW-0732">Signal</keyword>
<evidence type="ECO:0000256" key="1">
    <source>
        <dbReference type="SAM" id="SignalP"/>
    </source>
</evidence>
<dbReference type="PANTHER" id="PTHR37691">
    <property type="entry name" value="BLR3518 PROTEIN"/>
    <property type="match status" value="1"/>
</dbReference>
<accession>A0A1S1P5F3</accession>
<dbReference type="PANTHER" id="PTHR37691:SF1">
    <property type="entry name" value="BLR3518 PROTEIN"/>
    <property type="match status" value="1"/>
</dbReference>
<proteinExistence type="predicted"/>
<feature type="chain" id="PRO_5012345349" evidence="1">
    <location>
        <begin position="25"/>
        <end position="155"/>
    </location>
</feature>
<evidence type="ECO:0000313" key="3">
    <source>
        <dbReference type="Proteomes" id="UP000180215"/>
    </source>
</evidence>
<evidence type="ECO:0000313" key="2">
    <source>
        <dbReference type="EMBL" id="OHV18173.1"/>
    </source>
</evidence>
<protein>
    <submittedName>
        <fullName evidence="2">Uncharacterized protein</fullName>
    </submittedName>
</protein>
<dbReference type="InterPro" id="IPR027396">
    <property type="entry name" value="DsrEFH-like"/>
</dbReference>
<feature type="signal peptide" evidence="1">
    <location>
        <begin position="1"/>
        <end position="24"/>
    </location>
</feature>
<dbReference type="SUPFAM" id="SSF75169">
    <property type="entry name" value="DsrEFH-like"/>
    <property type="match status" value="1"/>
</dbReference>
<dbReference type="Proteomes" id="UP000180215">
    <property type="component" value="Unassembled WGS sequence"/>
</dbReference>
<reference evidence="2 3" key="1">
    <citation type="submission" date="2016-10" db="EMBL/GenBank/DDBJ databases">
        <title>Draft genome sequence of Methylobacterium extorquens CP3, a seed endophyte of Crotalaria pumila with plant growth-promoting and metal tolerance properties.</title>
        <authorList>
            <person name="Sanchez-Lopez A.S."/>
            <person name="Van Hamme J.D."/>
            <person name="Thijs S."/>
            <person name="Mcammond B.M."/>
            <person name="Stevens V."/>
            <person name="Gonzalez-Chavez M.D.C."/>
            <person name="Vangronsveld J."/>
        </authorList>
    </citation>
    <scope>NUCLEOTIDE SEQUENCE [LARGE SCALE GENOMIC DNA]</scope>
    <source>
        <strain evidence="2 3">CP3</strain>
    </source>
</reference>
<name>A0A1S1P5F3_METEX</name>
<dbReference type="Gene3D" id="3.40.1260.10">
    <property type="entry name" value="DsrEFH-like"/>
    <property type="match status" value="1"/>
</dbReference>